<proteinExistence type="predicted"/>
<feature type="compositionally biased region" description="Pro residues" evidence="1">
    <location>
        <begin position="516"/>
        <end position="529"/>
    </location>
</feature>
<evidence type="ECO:0000259" key="2">
    <source>
        <dbReference type="Pfam" id="PF22893"/>
    </source>
</evidence>
<reference evidence="3" key="1">
    <citation type="submission" date="2019-05" db="EMBL/GenBank/DDBJ databases">
        <authorList>
            <person name="Piombo E."/>
        </authorList>
    </citation>
    <scope>NUCLEOTIDE SEQUENCE</scope>
    <source>
        <strain evidence="3">C2S</strain>
    </source>
</reference>
<name>A0A2H3RUX5_FUSFU</name>
<dbReference type="Pfam" id="PF22893">
    <property type="entry name" value="ULD_2"/>
    <property type="match status" value="1"/>
</dbReference>
<dbReference type="Proteomes" id="UP000760494">
    <property type="component" value="Unassembled WGS sequence"/>
</dbReference>
<dbReference type="EMBL" id="CABFJX010000418">
    <property type="protein sequence ID" value="VTT83060.1"/>
    <property type="molecule type" value="Genomic_DNA"/>
</dbReference>
<protein>
    <recommendedName>
        <fullName evidence="2">Ubiquitin-like domain-containing protein</fullName>
    </recommendedName>
</protein>
<dbReference type="InterPro" id="IPR054464">
    <property type="entry name" value="ULD_fung"/>
</dbReference>
<feature type="compositionally biased region" description="Low complexity" evidence="1">
    <location>
        <begin position="618"/>
        <end position="636"/>
    </location>
</feature>
<feature type="compositionally biased region" description="Low complexity" evidence="1">
    <location>
        <begin position="542"/>
        <end position="565"/>
    </location>
</feature>
<dbReference type="AlphaFoldDB" id="A0A2H3RUX5"/>
<accession>A0A2H3RUX5</accession>
<organism evidence="3 4">
    <name type="scientific">Fusarium fujikuroi</name>
    <name type="common">Bakanae and foot rot disease fungus</name>
    <name type="synonym">Gibberella fujikuroi</name>
    <dbReference type="NCBI Taxonomy" id="5127"/>
    <lineage>
        <taxon>Eukaryota</taxon>
        <taxon>Fungi</taxon>
        <taxon>Dikarya</taxon>
        <taxon>Ascomycota</taxon>
        <taxon>Pezizomycotina</taxon>
        <taxon>Sordariomycetes</taxon>
        <taxon>Hypocreomycetidae</taxon>
        <taxon>Hypocreales</taxon>
        <taxon>Nectriaceae</taxon>
        <taxon>Fusarium</taxon>
        <taxon>Fusarium fujikuroi species complex</taxon>
    </lineage>
</organism>
<sequence length="636" mass="70554">MAHNDIEPVAKLGLNLASSLQIESEANHRAQLVLPKLINLINSTALTLTKIDNLIQESADALTTLCLEDVAGLTATCEKIYTGILIMLVRQTESIVGDKEINKISREETGKYLDCIAHTSVWSDESWERLELELRYFRHRLTQIKFELMLRYLLGTIAQGQMRAETRLPGSFETEYTIRELAKMVDRQRTSHNKFWSKKVAKWTIVALPPASSNVSIADVKSTCTVSSTPTIAVETKTEEPKPVEIVLTSQTPGSELLKNTEVSADISPEATSKATQIDQEPAKEHGPSLLTATRNWIKRILMPGSHDEWKDQDLEVWQIDFGAHFNSNSTPAQTFKRLELDDKHVRSALSQAIPKSRWRKRPGLLEQYDSLDQRVRQRIDDGIDAAKQSSARERTWIAMSITNSPSKARSEAAIQADASISLFFRLGDEVEPIQVFEPYSGKRFTFPYASCKDLNSLRTTLSSINLGHPATFILKDGKYVFCDDDGTVILAEAWESLRRPGMTLSIQNCGVPMPPGFGGPSPFHPPGIRPNMPRPMNLGPSSNSSSTSTATSDSSSTRSCASPTMKKIHSEMEELLQLSDSWSPDPDTISTGIDRLLGLWTNALDPHVNVTEDSDSEWSCSASDSDYYSSGSVSS</sequence>
<evidence type="ECO:0000313" key="4">
    <source>
        <dbReference type="Proteomes" id="UP000760494"/>
    </source>
</evidence>
<evidence type="ECO:0000256" key="1">
    <source>
        <dbReference type="SAM" id="MobiDB-lite"/>
    </source>
</evidence>
<feature type="domain" description="Ubiquitin-like" evidence="2">
    <location>
        <begin position="431"/>
        <end position="508"/>
    </location>
</feature>
<feature type="region of interest" description="Disordered" evidence="1">
    <location>
        <begin position="612"/>
        <end position="636"/>
    </location>
</feature>
<comment type="caution">
    <text evidence="3">The sequence shown here is derived from an EMBL/GenBank/DDBJ whole genome shotgun (WGS) entry which is preliminary data.</text>
</comment>
<gene>
    <name evidence="3" type="ORF">C2S_2848</name>
</gene>
<evidence type="ECO:0000313" key="3">
    <source>
        <dbReference type="EMBL" id="VTT83060.1"/>
    </source>
</evidence>
<feature type="region of interest" description="Disordered" evidence="1">
    <location>
        <begin position="516"/>
        <end position="566"/>
    </location>
</feature>